<dbReference type="GO" id="GO:0005886">
    <property type="term" value="C:plasma membrane"/>
    <property type="evidence" value="ECO:0007669"/>
    <property type="project" value="TreeGrafter"/>
</dbReference>
<feature type="transmembrane region" description="Helical" evidence="1">
    <location>
        <begin position="462"/>
        <end position="489"/>
    </location>
</feature>
<evidence type="ECO:0000256" key="1">
    <source>
        <dbReference type="SAM" id="Phobius"/>
    </source>
</evidence>
<keyword evidence="1" id="KW-0472">Membrane</keyword>
<dbReference type="SUPFAM" id="SSF82866">
    <property type="entry name" value="Multidrug efflux transporter AcrB transmembrane domain"/>
    <property type="match status" value="2"/>
</dbReference>
<evidence type="ECO:0000313" key="3">
    <source>
        <dbReference type="Proteomes" id="UP000019141"/>
    </source>
</evidence>
<feature type="transmembrane region" description="Helical" evidence="1">
    <location>
        <begin position="988"/>
        <end position="1015"/>
    </location>
</feature>
<feature type="transmembrane region" description="Helical" evidence="1">
    <location>
        <begin position="391"/>
        <end position="411"/>
    </location>
</feature>
<dbReference type="InterPro" id="IPR027463">
    <property type="entry name" value="AcrB_DN_DC_subdom"/>
</dbReference>
<protein>
    <submittedName>
        <fullName evidence="2">Acriflavine resistance protein B</fullName>
    </submittedName>
</protein>
<sequence length="1028" mass="113532">MDMTRMAIEKNRVTAVALLFLAVAGVMSYLSLPRSEDPGFIIRTATVVTYFPGASPARVEQLVTDKLEKAIQEMPELDVLRSNSKTGVSVIFVDIQERYTNMRPIWDKLRRKVEKATTDLPGGIIGPTVNDEFGDVFGILMMLTGDGFTYRELKDVADAVRDELLLIEDVAKVEIFGAQDERLFVEYSNARLAELGLSPTQLQQILASRNIIIPGGDITTPYEKIVLEPSGNFESVDALRRTVINLPNSRDVVYLEDLVSITRGYIDPPTRKMRCAGEPCLGLAVSMREGGNIVELGERVKVEMSRIESYYPIGIEFDYVQFQPEAVEKKVNEFVNSLLQAVGIVALVMLITLGLRTGLVVASLIPMAMLMSLLVMSFLDIGLDQMSLASLIIALGMLVDNAIVMSESIMVQMAAGRPRVEAAVSSANELKIPLLTSSLTTAAAFLPIFLAESSTGEYTAPLFKVVTITLLCSWVLSLTMVPLFCVAFLNVKISQEESTFDSRFYRLYRGFLIGILRLRWLFVIVVVGVFVLAIKGFDYIPAIFFPANDRPTFSADIELPVGTPIERTEKVVRELEQFVQQQLLIGPERPTGVTNWAAFIGEGAPRYILSYGPEQASPSYAYMLFNATSPWIMDDLIEPLEAFANANFPDLKATIRPLELGPPAWPPVAVRISGRDPETLFDIVDRVKAKLREIPGTKLIDDNWGARSKKIVVNVNEARARRAGVTNQDVAISLQTFLSGLETTEYREGDKLIPVTLRSVEAERKDLAKLETLNVYVQATGQSVPLTQVADIEVVWEPATIQRRNRLKTVTVEAGLEPGYTAVETNAILQPWLEKQQTQWPLGYGWSFGGEAETSGDANESIGVKLPIAGLIIVLLLVGQFNSIRRPIIILLTIPLGIIGVVIGLLATKLYFGFMTLLGIISLAGIVINNAIVLLDRIRIEIEDNGLEPARAIIESAQRRLRPILLTTCTTIGGLIPLWLGGGPMWELMAVSIIFGLLFATVLTLGVVPVLYAIFFRVRFRGFRYEAL</sequence>
<keyword evidence="1" id="KW-1133">Transmembrane helix</keyword>
<keyword evidence="3" id="KW-1185">Reference proteome</keyword>
<feature type="transmembrane region" description="Helical" evidence="1">
    <location>
        <begin position="432"/>
        <end position="450"/>
    </location>
</feature>
<dbReference type="Gene3D" id="3.30.70.1320">
    <property type="entry name" value="Multidrug efflux transporter AcrB pore domain like"/>
    <property type="match status" value="1"/>
</dbReference>
<name>W4LQC3_ENTF1</name>
<accession>W4LQC3</accession>
<feature type="transmembrane region" description="Helical" evidence="1">
    <location>
        <begin position="359"/>
        <end position="379"/>
    </location>
</feature>
<dbReference type="PATRIC" id="fig|1429438.4.peg.2392"/>
<proteinExistence type="predicted"/>
<comment type="caution">
    <text evidence="2">The sequence shown here is derived from an EMBL/GenBank/DDBJ whole genome shotgun (WGS) entry which is preliminary data.</text>
</comment>
<dbReference type="HOGENOM" id="CLU_002755_1_2_7"/>
<dbReference type="Gene3D" id="1.20.1640.10">
    <property type="entry name" value="Multidrug efflux transporter AcrB transmembrane domain"/>
    <property type="match status" value="2"/>
</dbReference>
<dbReference type="Gene3D" id="3.30.70.1440">
    <property type="entry name" value="Multidrug efflux transporter AcrB pore domain"/>
    <property type="match status" value="1"/>
</dbReference>
<reference evidence="2 3" key="1">
    <citation type="journal article" date="2014" name="Nature">
        <title>An environmental bacterial taxon with a large and distinct metabolic repertoire.</title>
        <authorList>
            <person name="Wilson M.C."/>
            <person name="Mori T."/>
            <person name="Ruckert C."/>
            <person name="Uria A.R."/>
            <person name="Helf M.J."/>
            <person name="Takada K."/>
            <person name="Gernert C."/>
            <person name="Steffens U.A."/>
            <person name="Heycke N."/>
            <person name="Schmitt S."/>
            <person name="Rinke C."/>
            <person name="Helfrich E.J."/>
            <person name="Brachmann A.O."/>
            <person name="Gurgui C."/>
            <person name="Wakimoto T."/>
            <person name="Kracht M."/>
            <person name="Crusemann M."/>
            <person name="Hentschel U."/>
            <person name="Abe I."/>
            <person name="Matsunaga S."/>
            <person name="Kalinowski J."/>
            <person name="Takeyama H."/>
            <person name="Piel J."/>
        </authorList>
    </citation>
    <scope>NUCLEOTIDE SEQUENCE [LARGE SCALE GENOMIC DNA]</scope>
    <source>
        <strain evidence="3">TSY1</strain>
    </source>
</reference>
<dbReference type="EMBL" id="AZHW01000360">
    <property type="protein sequence ID" value="ETX00259.1"/>
    <property type="molecule type" value="Genomic_DNA"/>
</dbReference>
<dbReference type="GO" id="GO:0042910">
    <property type="term" value="F:xenobiotic transmembrane transporter activity"/>
    <property type="evidence" value="ECO:0007669"/>
    <property type="project" value="TreeGrafter"/>
</dbReference>
<evidence type="ECO:0000313" key="2">
    <source>
        <dbReference type="EMBL" id="ETX00259.1"/>
    </source>
</evidence>
<feature type="transmembrane region" description="Helical" evidence="1">
    <location>
        <begin position="510"/>
        <end position="534"/>
    </location>
</feature>
<feature type="transmembrane region" description="Helical" evidence="1">
    <location>
        <begin position="888"/>
        <end position="907"/>
    </location>
</feature>
<keyword evidence="1" id="KW-0812">Transmembrane</keyword>
<dbReference type="Gene3D" id="3.30.70.1430">
    <property type="entry name" value="Multidrug efflux transporter AcrB pore domain"/>
    <property type="match status" value="2"/>
</dbReference>
<feature type="transmembrane region" description="Helical" evidence="1">
    <location>
        <begin position="913"/>
        <end position="935"/>
    </location>
</feature>
<dbReference type="SUPFAM" id="SSF82714">
    <property type="entry name" value="Multidrug efflux transporter AcrB TolC docking domain, DN and DC subdomains"/>
    <property type="match status" value="2"/>
</dbReference>
<gene>
    <name evidence="2" type="ORF">ETSY1_11875</name>
</gene>
<dbReference type="AlphaFoldDB" id="W4LQC3"/>
<dbReference type="PANTHER" id="PTHR32063">
    <property type="match status" value="1"/>
</dbReference>
<dbReference type="PRINTS" id="PR00702">
    <property type="entry name" value="ACRIFLAVINRP"/>
</dbReference>
<dbReference type="Pfam" id="PF00873">
    <property type="entry name" value="ACR_tran"/>
    <property type="match status" value="1"/>
</dbReference>
<dbReference type="Proteomes" id="UP000019141">
    <property type="component" value="Unassembled WGS sequence"/>
</dbReference>
<feature type="transmembrane region" description="Helical" evidence="1">
    <location>
        <begin position="862"/>
        <end position="881"/>
    </location>
</feature>
<feature type="transmembrane region" description="Helical" evidence="1">
    <location>
        <begin position="964"/>
        <end position="982"/>
    </location>
</feature>
<feature type="transmembrane region" description="Helical" evidence="1">
    <location>
        <begin position="334"/>
        <end position="352"/>
    </location>
</feature>
<dbReference type="SUPFAM" id="SSF82693">
    <property type="entry name" value="Multidrug efflux transporter AcrB pore domain, PN1, PN2, PC1 and PC2 subdomains"/>
    <property type="match status" value="2"/>
</dbReference>
<dbReference type="PANTHER" id="PTHR32063:SF18">
    <property type="entry name" value="CATION EFFLUX SYSTEM PROTEIN"/>
    <property type="match status" value="1"/>
</dbReference>
<dbReference type="InterPro" id="IPR001036">
    <property type="entry name" value="Acrflvin-R"/>
</dbReference>
<organism evidence="2 3">
    <name type="scientific">Entotheonella factor</name>
    <dbReference type="NCBI Taxonomy" id="1429438"/>
    <lineage>
        <taxon>Bacteria</taxon>
        <taxon>Pseudomonadati</taxon>
        <taxon>Nitrospinota/Tectimicrobiota group</taxon>
        <taxon>Candidatus Tectimicrobiota</taxon>
        <taxon>Candidatus Entotheonellia</taxon>
        <taxon>Candidatus Entotheonellales</taxon>
        <taxon>Candidatus Entotheonellaceae</taxon>
        <taxon>Candidatus Entotheonella</taxon>
    </lineage>
</organism>
<dbReference type="Gene3D" id="3.30.2090.10">
    <property type="entry name" value="Multidrug efflux transporter AcrB TolC docking domain, DN and DC subdomains"/>
    <property type="match status" value="2"/>
</dbReference>